<evidence type="ECO:0000256" key="2">
    <source>
        <dbReference type="ARBA" id="ARBA00035032"/>
    </source>
</evidence>
<accession>A0ABV9UDV3</accession>
<dbReference type="RefSeq" id="WP_378265641.1">
    <property type="nucleotide sequence ID" value="NZ_JBHSIT010000025.1"/>
</dbReference>
<dbReference type="SMART" id="SM00950">
    <property type="entry name" value="Piwi"/>
    <property type="match status" value="1"/>
</dbReference>
<dbReference type="Gene3D" id="3.40.50.2300">
    <property type="match status" value="1"/>
</dbReference>
<proteinExistence type="inferred from homology"/>
<dbReference type="CDD" id="cd04659">
    <property type="entry name" value="Piwi_piwi-like_ProArk"/>
    <property type="match status" value="1"/>
</dbReference>
<dbReference type="PROSITE" id="PS50822">
    <property type="entry name" value="PIWI"/>
    <property type="match status" value="1"/>
</dbReference>
<gene>
    <name evidence="4" type="ORF">ACFPCY_42845</name>
</gene>
<dbReference type="SUPFAM" id="SSF53098">
    <property type="entry name" value="Ribonuclease H-like"/>
    <property type="match status" value="1"/>
</dbReference>
<dbReference type="Gene3D" id="3.30.420.10">
    <property type="entry name" value="Ribonuclease H-like superfamily/Ribonuclease H"/>
    <property type="match status" value="1"/>
</dbReference>
<sequence>MTAVFALPMRLASPRSMRIEPGSREARTTSRMCSPFSRGGRHAHILEALAEAKFGLLGADGRLQRVTAFAKKLRESVPMTIAAGLSVDIGLPIGSPAAPAQAPKVRSARFDEPSFVFDPGLDKTDRNAERGLTKYGPFDSQSFSPRTPRVVVLTPQEYQGHVDTFMDQFRRGVPGGKVYPQGFVRKYQLAACDITIHAFDAGPRDADSYRNACRDLTRNLGKPDLAIVITSKEQQFLHGDQSPYLVAKATLMNQGIVVQEIQIETIRKGNLDYSLDSIALQCYAKIGGIPFVIAAPQTITHEIIIGIGSAHVKPSRFSPPERIVGITTVFNADGSYILSNTSHETDYEWYPEELLHALRSCIEAVKKRNAWRADDAIRLIFHVFKPLKDTEAEAVKRLVKGLLTEFRAVEFAFVHISETHDWALFDTAALGGHKQRMPSGRLVPKGRSVPQRGHTVSISASEVLLTVTGPFDLKVATQGLPRPLLLKLHRASTFTDIDYLAGQVFRLTALSWRRFYPSGKPITVMYSDLIASLLGQLRHVRNWNADVVSTNFRTSKWFL</sequence>
<reference evidence="5" key="1">
    <citation type="journal article" date="2019" name="Int. J. Syst. Evol. Microbiol.">
        <title>The Global Catalogue of Microorganisms (GCM) 10K type strain sequencing project: providing services to taxonomists for standard genome sequencing and annotation.</title>
        <authorList>
            <consortium name="The Broad Institute Genomics Platform"/>
            <consortium name="The Broad Institute Genome Sequencing Center for Infectious Disease"/>
            <person name="Wu L."/>
            <person name="Ma J."/>
        </authorList>
    </citation>
    <scope>NUCLEOTIDE SEQUENCE [LARGE SCALE GENOMIC DNA]</scope>
    <source>
        <strain evidence="5">KLKA75</strain>
    </source>
</reference>
<evidence type="ECO:0000256" key="1">
    <source>
        <dbReference type="ARBA" id="ARBA00035012"/>
    </source>
</evidence>
<dbReference type="InterPro" id="IPR036397">
    <property type="entry name" value="RNaseH_sf"/>
</dbReference>
<dbReference type="InterPro" id="IPR003165">
    <property type="entry name" value="Piwi"/>
</dbReference>
<dbReference type="EMBL" id="JBHSIT010000025">
    <property type="protein sequence ID" value="MFC4914083.1"/>
    <property type="molecule type" value="Genomic_DNA"/>
</dbReference>
<dbReference type="Pfam" id="PF02171">
    <property type="entry name" value="Piwi"/>
    <property type="match status" value="1"/>
</dbReference>
<keyword evidence="5" id="KW-1185">Reference proteome</keyword>
<name>A0ABV9UDV3_9ACTN</name>
<organism evidence="4 5">
    <name type="scientific">Actinomadura gamaensis</name>
    <dbReference type="NCBI Taxonomy" id="1763541"/>
    <lineage>
        <taxon>Bacteria</taxon>
        <taxon>Bacillati</taxon>
        <taxon>Actinomycetota</taxon>
        <taxon>Actinomycetes</taxon>
        <taxon>Streptosporangiales</taxon>
        <taxon>Thermomonosporaceae</taxon>
        <taxon>Actinomadura</taxon>
    </lineage>
</organism>
<comment type="caution">
    <text evidence="4">The sequence shown here is derived from an EMBL/GenBank/DDBJ whole genome shotgun (WGS) entry which is preliminary data.</text>
</comment>
<dbReference type="Proteomes" id="UP001595872">
    <property type="component" value="Unassembled WGS sequence"/>
</dbReference>
<feature type="domain" description="Piwi" evidence="3">
    <location>
        <begin position="224"/>
        <end position="539"/>
    </location>
</feature>
<dbReference type="InterPro" id="IPR012337">
    <property type="entry name" value="RNaseH-like_sf"/>
</dbReference>
<evidence type="ECO:0000259" key="3">
    <source>
        <dbReference type="PROSITE" id="PS50822"/>
    </source>
</evidence>
<comment type="similarity">
    <text evidence="1">Belongs to the argonaute family. Long pAgo subfamily.</text>
</comment>
<evidence type="ECO:0000313" key="5">
    <source>
        <dbReference type="Proteomes" id="UP001595872"/>
    </source>
</evidence>
<protein>
    <recommendedName>
        <fullName evidence="2">Protein argonaute</fullName>
    </recommendedName>
</protein>
<evidence type="ECO:0000313" key="4">
    <source>
        <dbReference type="EMBL" id="MFC4914083.1"/>
    </source>
</evidence>